<dbReference type="EMBL" id="CP001013">
    <property type="protein sequence ID" value="ACB36459.1"/>
    <property type="molecule type" value="Genomic_DNA"/>
</dbReference>
<gene>
    <name evidence="2" type="ordered locus">Lcho_4208</name>
</gene>
<evidence type="ECO:0000313" key="3">
    <source>
        <dbReference type="Proteomes" id="UP000001693"/>
    </source>
</evidence>
<dbReference type="AlphaFoldDB" id="B1XYM3"/>
<sequence precursor="true">MKHAADAVPDPLTRPRRRVRVVLAMSLAGIGIGANAATVYLCKAYSGGTFWSNTVCSQQKALIDRMVTVPDGMPWEQQVQLAEQSRAEAARLTAPPAATITTTERHFYNGVEGKAGECKSLDASIRQYEAMARQPQPGQMQDWIAARKREARDRQFKLRC</sequence>
<feature type="transmembrane region" description="Helical" evidence="1">
    <location>
        <begin position="21"/>
        <end position="41"/>
    </location>
</feature>
<dbReference type="KEGG" id="lch:Lcho_4208"/>
<accession>B1XYM3</accession>
<evidence type="ECO:0000313" key="2">
    <source>
        <dbReference type="EMBL" id="ACB36459.1"/>
    </source>
</evidence>
<reference evidence="2 3" key="1">
    <citation type="submission" date="2008-03" db="EMBL/GenBank/DDBJ databases">
        <title>Complete sequence of Leptothrix cholodnii SP-6.</title>
        <authorList>
            <consortium name="US DOE Joint Genome Institute"/>
            <person name="Copeland A."/>
            <person name="Lucas S."/>
            <person name="Lapidus A."/>
            <person name="Glavina del Rio T."/>
            <person name="Dalin E."/>
            <person name="Tice H."/>
            <person name="Bruce D."/>
            <person name="Goodwin L."/>
            <person name="Pitluck S."/>
            <person name="Chertkov O."/>
            <person name="Brettin T."/>
            <person name="Detter J.C."/>
            <person name="Han C."/>
            <person name="Kuske C.R."/>
            <person name="Schmutz J."/>
            <person name="Larimer F."/>
            <person name="Land M."/>
            <person name="Hauser L."/>
            <person name="Kyrpides N."/>
            <person name="Lykidis A."/>
            <person name="Emerson D."/>
            <person name="Richardson P."/>
        </authorList>
    </citation>
    <scope>NUCLEOTIDE SEQUENCE [LARGE SCALE GENOMIC DNA]</scope>
    <source>
        <strain evidence="3">ATCC 51168 / LMG 8142 / SP-6</strain>
    </source>
</reference>
<keyword evidence="3" id="KW-1185">Reference proteome</keyword>
<evidence type="ECO:0008006" key="4">
    <source>
        <dbReference type="Google" id="ProtNLM"/>
    </source>
</evidence>
<evidence type="ECO:0000256" key="1">
    <source>
        <dbReference type="SAM" id="Phobius"/>
    </source>
</evidence>
<dbReference type="STRING" id="395495.Lcho_4208"/>
<keyword evidence="1" id="KW-0812">Transmembrane</keyword>
<keyword evidence="1" id="KW-0472">Membrane</keyword>
<dbReference type="HOGENOM" id="CLU_1650040_0_0_4"/>
<organism evidence="2 3">
    <name type="scientific">Leptothrix cholodnii (strain ATCC 51168 / LMG 8142 / SP-6)</name>
    <name type="common">Leptothrix discophora (strain SP-6)</name>
    <dbReference type="NCBI Taxonomy" id="395495"/>
    <lineage>
        <taxon>Bacteria</taxon>
        <taxon>Pseudomonadati</taxon>
        <taxon>Pseudomonadota</taxon>
        <taxon>Betaproteobacteria</taxon>
        <taxon>Burkholderiales</taxon>
        <taxon>Sphaerotilaceae</taxon>
        <taxon>Leptothrix</taxon>
    </lineage>
</organism>
<proteinExistence type="predicted"/>
<dbReference type="Proteomes" id="UP000001693">
    <property type="component" value="Chromosome"/>
</dbReference>
<name>B1XYM3_LEPCP</name>
<protein>
    <recommendedName>
        <fullName evidence="4">Transmembrane protein</fullName>
    </recommendedName>
</protein>
<dbReference type="eggNOG" id="ENOG50333WG">
    <property type="taxonomic scope" value="Bacteria"/>
</dbReference>
<keyword evidence="1" id="KW-1133">Transmembrane helix</keyword>